<sequence length="152" mass="16219">MLSQLAVFGAAFAALFVGHQLSDHWIQTDRQAARKALPGWPGRIACTWHVATYTATCAVLLVALHLAVALPLPPAGTAAGLAVSGVTHWLIDRRWPLIWLAERTGSRAFVRMGAPRPGHDDNPTLGTGAYALDQSAHYLFLFVAALILAACA</sequence>
<dbReference type="KEGG" id="atl:Athai_50800"/>
<dbReference type="EMBL" id="AP023355">
    <property type="protein sequence ID" value="BCJ37577.1"/>
    <property type="molecule type" value="Genomic_DNA"/>
</dbReference>
<dbReference type="Proteomes" id="UP000611640">
    <property type="component" value="Chromosome"/>
</dbReference>
<dbReference type="RefSeq" id="WP_203963765.1">
    <property type="nucleotide sequence ID" value="NZ_AP023355.1"/>
</dbReference>
<gene>
    <name evidence="1" type="ORF">Athai_50800</name>
</gene>
<reference evidence="1 2" key="1">
    <citation type="submission" date="2020-08" db="EMBL/GenBank/DDBJ databases">
        <title>Whole genome shotgun sequence of Actinocatenispora thailandica NBRC 105041.</title>
        <authorList>
            <person name="Komaki H."/>
            <person name="Tamura T."/>
        </authorList>
    </citation>
    <scope>NUCLEOTIDE SEQUENCE [LARGE SCALE GENOMIC DNA]</scope>
    <source>
        <strain evidence="1 2">NBRC 105041</strain>
    </source>
</reference>
<keyword evidence="2" id="KW-1185">Reference proteome</keyword>
<dbReference type="Pfam" id="PF11750">
    <property type="entry name" value="DUF3307"/>
    <property type="match status" value="1"/>
</dbReference>
<dbReference type="AlphaFoldDB" id="A0A7R7DUB0"/>
<organism evidence="1 2">
    <name type="scientific">Actinocatenispora thailandica</name>
    <dbReference type="NCBI Taxonomy" id="227318"/>
    <lineage>
        <taxon>Bacteria</taxon>
        <taxon>Bacillati</taxon>
        <taxon>Actinomycetota</taxon>
        <taxon>Actinomycetes</taxon>
        <taxon>Micromonosporales</taxon>
        <taxon>Micromonosporaceae</taxon>
        <taxon>Actinocatenispora</taxon>
    </lineage>
</organism>
<evidence type="ECO:0000313" key="2">
    <source>
        <dbReference type="Proteomes" id="UP000611640"/>
    </source>
</evidence>
<name>A0A7R7DUB0_9ACTN</name>
<protein>
    <recommendedName>
        <fullName evidence="3">DUF3307 domain-containing protein</fullName>
    </recommendedName>
</protein>
<dbReference type="InterPro" id="IPR021737">
    <property type="entry name" value="Phage_phiKZ_Orf197"/>
</dbReference>
<evidence type="ECO:0000313" key="1">
    <source>
        <dbReference type="EMBL" id="BCJ37577.1"/>
    </source>
</evidence>
<evidence type="ECO:0008006" key="3">
    <source>
        <dbReference type="Google" id="ProtNLM"/>
    </source>
</evidence>
<proteinExistence type="predicted"/>
<accession>A0A7R7DUB0</accession>